<evidence type="ECO:0000256" key="4">
    <source>
        <dbReference type="ARBA" id="ARBA00016743"/>
    </source>
</evidence>
<dbReference type="PROSITE" id="PS00455">
    <property type="entry name" value="AMP_BINDING"/>
    <property type="match status" value="1"/>
</dbReference>
<comment type="pathway">
    <text evidence="2">Siderophore biosynthesis; mycobactin biosynthesis.</text>
</comment>
<dbReference type="PROSITE" id="PS50075">
    <property type="entry name" value="CARRIER"/>
    <property type="match status" value="2"/>
</dbReference>
<dbReference type="Gene3D" id="3.30.300.30">
    <property type="match status" value="1"/>
</dbReference>
<dbReference type="FunFam" id="3.30.559.10:FF:000023">
    <property type="entry name" value="Non-ribosomal peptide synthetase"/>
    <property type="match status" value="1"/>
</dbReference>
<evidence type="ECO:0000256" key="1">
    <source>
        <dbReference type="ARBA" id="ARBA00001957"/>
    </source>
</evidence>
<evidence type="ECO:0000256" key="7">
    <source>
        <dbReference type="ARBA" id="ARBA00022598"/>
    </source>
</evidence>
<dbReference type="InterPro" id="IPR020845">
    <property type="entry name" value="AMP-binding_CS"/>
</dbReference>
<dbReference type="Gene3D" id="2.30.38.10">
    <property type="entry name" value="Luciferase, Domain 3"/>
    <property type="match status" value="1"/>
</dbReference>
<dbReference type="GO" id="GO:0031177">
    <property type="term" value="F:phosphopantetheine binding"/>
    <property type="evidence" value="ECO:0007669"/>
    <property type="project" value="InterPro"/>
</dbReference>
<dbReference type="GO" id="GO:0009403">
    <property type="term" value="P:toxin biosynthetic process"/>
    <property type="evidence" value="ECO:0007669"/>
    <property type="project" value="UniProtKB-ARBA"/>
</dbReference>
<keyword evidence="5" id="KW-0596">Phosphopantetheine</keyword>
<name>A0A495VXX8_9PSEU</name>
<dbReference type="PROSITE" id="PS00012">
    <property type="entry name" value="PHOSPHOPANTETHEINE"/>
    <property type="match status" value="1"/>
</dbReference>
<evidence type="ECO:0000313" key="13">
    <source>
        <dbReference type="Proteomes" id="UP000282084"/>
    </source>
</evidence>
<dbReference type="Pfam" id="PF00550">
    <property type="entry name" value="PP-binding"/>
    <property type="match status" value="2"/>
</dbReference>
<dbReference type="Proteomes" id="UP000282084">
    <property type="component" value="Unassembled WGS sequence"/>
</dbReference>
<dbReference type="InterPro" id="IPR013217">
    <property type="entry name" value="Methyltransf_12"/>
</dbReference>
<evidence type="ECO:0000256" key="10">
    <source>
        <dbReference type="SAM" id="MobiDB-lite"/>
    </source>
</evidence>
<dbReference type="RefSeq" id="WP_121005790.1">
    <property type="nucleotide sequence ID" value="NZ_RBXO01000001.1"/>
</dbReference>
<dbReference type="InterPro" id="IPR010071">
    <property type="entry name" value="AA_adenyl_dom"/>
</dbReference>
<dbReference type="FunFam" id="3.40.50.12780:FF:000012">
    <property type="entry name" value="Non-ribosomal peptide synthetase"/>
    <property type="match status" value="1"/>
</dbReference>
<dbReference type="InterPro" id="IPR020806">
    <property type="entry name" value="PKS_PP-bd"/>
</dbReference>
<evidence type="ECO:0000256" key="2">
    <source>
        <dbReference type="ARBA" id="ARBA00005102"/>
    </source>
</evidence>
<dbReference type="InterPro" id="IPR029063">
    <property type="entry name" value="SAM-dependent_MTases_sf"/>
</dbReference>
<dbReference type="OrthoDB" id="2472181at2"/>
<evidence type="ECO:0000313" key="12">
    <source>
        <dbReference type="EMBL" id="RKT54272.1"/>
    </source>
</evidence>
<dbReference type="SUPFAM" id="SSF47336">
    <property type="entry name" value="ACP-like"/>
    <property type="match status" value="2"/>
</dbReference>
<dbReference type="InterPro" id="IPR023213">
    <property type="entry name" value="CAT-like_dom_sf"/>
</dbReference>
<feature type="domain" description="Carrier" evidence="11">
    <location>
        <begin position="1456"/>
        <end position="1534"/>
    </location>
</feature>
<dbReference type="NCBIfam" id="TIGR01733">
    <property type="entry name" value="AA-adenyl-dom"/>
    <property type="match status" value="1"/>
</dbReference>
<dbReference type="PANTHER" id="PTHR45527">
    <property type="entry name" value="NONRIBOSOMAL PEPTIDE SYNTHETASE"/>
    <property type="match status" value="1"/>
</dbReference>
<dbReference type="SUPFAM" id="SSF52777">
    <property type="entry name" value="CoA-dependent acyltransferases"/>
    <property type="match status" value="2"/>
</dbReference>
<dbReference type="Pfam" id="PF08242">
    <property type="entry name" value="Methyltransf_12"/>
    <property type="match status" value="1"/>
</dbReference>
<dbReference type="CDD" id="cd02440">
    <property type="entry name" value="AdoMet_MTases"/>
    <property type="match status" value="1"/>
</dbReference>
<dbReference type="SUPFAM" id="SSF56801">
    <property type="entry name" value="Acetyl-CoA synthetase-like"/>
    <property type="match status" value="1"/>
</dbReference>
<evidence type="ECO:0000256" key="5">
    <source>
        <dbReference type="ARBA" id="ARBA00022450"/>
    </source>
</evidence>
<dbReference type="FunFam" id="3.40.50.980:FF:000001">
    <property type="entry name" value="Non-ribosomal peptide synthetase"/>
    <property type="match status" value="1"/>
</dbReference>
<evidence type="ECO:0000259" key="11">
    <source>
        <dbReference type="PROSITE" id="PS50075"/>
    </source>
</evidence>
<dbReference type="Pfam" id="PF00501">
    <property type="entry name" value="AMP-binding"/>
    <property type="match status" value="1"/>
</dbReference>
<dbReference type="Gene3D" id="3.40.50.150">
    <property type="entry name" value="Vaccinia Virus protein VP39"/>
    <property type="match status" value="1"/>
</dbReference>
<dbReference type="InterPro" id="IPR025110">
    <property type="entry name" value="AMP-bd_C"/>
</dbReference>
<dbReference type="InterPro" id="IPR036736">
    <property type="entry name" value="ACP-like_sf"/>
</dbReference>
<keyword evidence="6" id="KW-0597">Phosphoprotein</keyword>
<comment type="caution">
    <text evidence="12">The sequence shown here is derived from an EMBL/GenBank/DDBJ whole genome shotgun (WGS) entry which is preliminary data.</text>
</comment>
<dbReference type="InterPro" id="IPR000873">
    <property type="entry name" value="AMP-dep_synth/lig_dom"/>
</dbReference>
<dbReference type="SMART" id="SM00823">
    <property type="entry name" value="PKS_PP"/>
    <property type="match status" value="2"/>
</dbReference>
<keyword evidence="8" id="KW-0677">Repeat</keyword>
<dbReference type="Gene3D" id="3.40.50.980">
    <property type="match status" value="2"/>
</dbReference>
<dbReference type="Gene3D" id="3.30.559.10">
    <property type="entry name" value="Chloramphenicol acetyltransferase-like domain"/>
    <property type="match status" value="1"/>
</dbReference>
<dbReference type="FunFam" id="3.30.559.30:FF:000006">
    <property type="entry name" value="Yersiniabactin polyketide/non-ribosomal peptide synthetase"/>
    <property type="match status" value="1"/>
</dbReference>
<dbReference type="EMBL" id="RBXO01000001">
    <property type="protein sequence ID" value="RKT54272.1"/>
    <property type="molecule type" value="Genomic_DNA"/>
</dbReference>
<evidence type="ECO:0000256" key="6">
    <source>
        <dbReference type="ARBA" id="ARBA00022553"/>
    </source>
</evidence>
<dbReference type="Gene3D" id="1.10.1200.10">
    <property type="entry name" value="ACP-like"/>
    <property type="match status" value="2"/>
</dbReference>
<dbReference type="GO" id="GO:0005737">
    <property type="term" value="C:cytoplasm"/>
    <property type="evidence" value="ECO:0007669"/>
    <property type="project" value="TreeGrafter"/>
</dbReference>
<dbReference type="Pfam" id="PF00668">
    <property type="entry name" value="Condensation"/>
    <property type="match status" value="1"/>
</dbReference>
<accession>A0A495VXX8</accession>
<evidence type="ECO:0000256" key="3">
    <source>
        <dbReference type="ARBA" id="ARBA00007380"/>
    </source>
</evidence>
<dbReference type="PANTHER" id="PTHR45527:SF10">
    <property type="entry name" value="PYOCHELIN SYNTHASE PCHF"/>
    <property type="match status" value="1"/>
</dbReference>
<feature type="region of interest" description="Disordered" evidence="10">
    <location>
        <begin position="76"/>
        <end position="101"/>
    </location>
</feature>
<dbReference type="CDD" id="cd19535">
    <property type="entry name" value="Cyc_NRPS"/>
    <property type="match status" value="1"/>
</dbReference>
<dbReference type="InterPro" id="IPR009081">
    <property type="entry name" value="PP-bd_ACP"/>
</dbReference>
<proteinExistence type="inferred from homology"/>
<feature type="compositionally biased region" description="Basic and acidic residues" evidence="10">
    <location>
        <begin position="86"/>
        <end position="96"/>
    </location>
</feature>
<evidence type="ECO:0000256" key="8">
    <source>
        <dbReference type="ARBA" id="ARBA00022737"/>
    </source>
</evidence>
<dbReference type="Pfam" id="PF13193">
    <property type="entry name" value="AMP-binding_C"/>
    <property type="match status" value="1"/>
</dbReference>
<gene>
    <name evidence="12" type="ORF">C8E97_2888</name>
</gene>
<dbReference type="InterPro" id="IPR001242">
    <property type="entry name" value="Condensation_dom"/>
</dbReference>
<dbReference type="GO" id="GO:0016874">
    <property type="term" value="F:ligase activity"/>
    <property type="evidence" value="ECO:0007669"/>
    <property type="project" value="UniProtKB-KW"/>
</dbReference>
<dbReference type="FunFam" id="2.30.38.10:FF:000001">
    <property type="entry name" value="Non-ribosomal peptide synthetase PvdI"/>
    <property type="match status" value="1"/>
</dbReference>
<feature type="domain" description="Carrier" evidence="11">
    <location>
        <begin position="1"/>
        <end position="73"/>
    </location>
</feature>
<dbReference type="Gene3D" id="3.30.559.30">
    <property type="entry name" value="Nonribosomal peptide synthetase, condensation domain"/>
    <property type="match status" value="1"/>
</dbReference>
<dbReference type="SUPFAM" id="SSF53335">
    <property type="entry name" value="S-adenosyl-L-methionine-dependent methyltransferases"/>
    <property type="match status" value="1"/>
</dbReference>
<comment type="cofactor">
    <cofactor evidence="1">
        <name>pantetheine 4'-phosphate</name>
        <dbReference type="ChEBI" id="CHEBI:47942"/>
    </cofactor>
</comment>
<dbReference type="GO" id="GO:0043041">
    <property type="term" value="P:amino acid activation for nonribosomal peptide biosynthetic process"/>
    <property type="evidence" value="ECO:0007669"/>
    <property type="project" value="TreeGrafter"/>
</dbReference>
<organism evidence="12 13">
    <name type="scientific">Saccharothrix australiensis</name>
    <dbReference type="NCBI Taxonomy" id="2072"/>
    <lineage>
        <taxon>Bacteria</taxon>
        <taxon>Bacillati</taxon>
        <taxon>Actinomycetota</taxon>
        <taxon>Actinomycetes</taxon>
        <taxon>Pseudonocardiales</taxon>
        <taxon>Pseudonocardiaceae</taxon>
        <taxon>Saccharothrix</taxon>
    </lineage>
</organism>
<protein>
    <recommendedName>
        <fullName evidence="4">Phenyloxazoline synthase MbtB</fullName>
    </recommendedName>
    <alternativeName>
        <fullName evidence="9">Mycobactin synthetase protein B</fullName>
    </alternativeName>
</protein>
<sequence>MTLTELRGVVATLLDCAGDDLSDEENLTHRGLDSIAIMRLSGRLRRAGVQVPFRALAANPTLREWARLIEEHGVDARPLTGGGRPGDADGTARAEAADGEPFPLTPVQQAYRVGRTATLELGGVACHAYLELDGHDVDPDRLDRALRGLFRRHAMLRARFDGNGVQRVAAEPAWSRLTVHDLRGATPEAVGTYLHPLRARLSHRLLDVEHGEVLDVQLSLLPAGRTRLHVNIDLLAADVHSIRVLLCDLARLYERPDEPLPPLRYDFRRYLADTAAERGARRDTARAYWEARLDELPEGPRLPLAIEPDRVAQPRFTRRKFRLDAERWGRLVTRARDHGLTPAMVLLTAYADALAGWSASPRFVLDIPLFDRRPVHPDVESLVADFTSLLLLEVDLSGPGSFLDQARAVQEQFRTDAEHTDYTAVDVLREATRRNGRRHRAPVVFACNLGRELVDERVQRVLGEWSWMISQTPQVWLDHQVFQDRDGVLLAWDSVDELFPPGLVDAMSDHYRRLLDRLTDPDADWASVTSPPLPRAQAEVRARVNDTAGPLPDELLHSGFRASASARPEATALVWGTAGEMSYGALAARAHAVAHSLRANGCERGDIVAVLMDKGPAQVVAVLGILLAGAAYLPIDTNQPPDRRRRMLTNARARHVLTGPSPAAPDDLPAGLCVLAVDTLGEAPAGPPAEPVADEVAPDELAYVIYTSGSTGDPKGVMISHRAAVNTVADINRRFAVSADDRCLALAGLGFDLSVYDVFGTLAAGGVVVVPDPDRRGDPSHWADLVERHGVTLWNSVPAQLHMLSQYLDSAADRDLSSLRLALLSGDWIPVGLPDRVRAQVPGLRVISLGGATEAAIWSIIHPVDRVPMHWRSIPYGTPLTNQTFHVLDHRLRPRPDWAVGELYIGGAGLALGYLGDPAKTAHRFPTHPDTGERLYRTGDLGRYRPDGVIEFLGRADDQTKIRGHRIEPGEVEAALESHPAVARAAVLVDGDEPMQRRLVAIVEPARKRAEPVVDPAIGAAAHAAWEEHVKPLDRDAVAAFLDRVEHAVHLSLAGALREGGLFADPDAVHPVPEIIRRLGVIPLHHRLVRRWLSTVEKAGLVERCEGGFRGLRAPEPGSIAEAWRAAERARPDDLWPAELLAFFRDCADHLPAQLRGELETTHLLFPEGRQHIAAAAYEHNALARGLNAGVAALVRGVADSAGTRFPLRVLEIGAGIGGTTATLLPALADLPLGYLFTDVSRFFLAEAQRRFGEYPGVRFGLFDVNRDHRAQGLRPTSFDVIVAAQVLHNTAHLPRLVERLRDLLAPGGWLVLTEMTEDRPELLISMEFLFRTGEPGNDVADHRGDRPFLRADEWVDLLTAAGAEQIVLVGDDLAGAPLGQRLIAASFKSHHAVVDLDDVSAWLARRLPDYMRPADVQVVDALPVTRNGKLDRARLARWVAATAAAAEPTPAGRAKPRDHLEQRLAEQWAEALDVTTVGREDNLFDLGGDSLVAARLAGLARPFAPTVPFDVVLGRIMNEPTVAALAELLRDTGPGLPS</sequence>
<dbReference type="InterPro" id="IPR006162">
    <property type="entry name" value="Ppantetheine_attach_site"/>
</dbReference>
<dbReference type="InterPro" id="IPR057737">
    <property type="entry name" value="Condensation_MtbB-like"/>
</dbReference>
<comment type="similarity">
    <text evidence="3">Belongs to the ATP-dependent AMP-binding enzyme family. MbtB subfamily.</text>
</comment>
<keyword evidence="7" id="KW-0436">Ligase</keyword>
<evidence type="ECO:0000256" key="9">
    <source>
        <dbReference type="ARBA" id="ARBA00033440"/>
    </source>
</evidence>
<dbReference type="GO" id="GO:0000036">
    <property type="term" value="F:acyl carrier activity"/>
    <property type="evidence" value="ECO:0007669"/>
    <property type="project" value="TreeGrafter"/>
</dbReference>
<reference evidence="12 13" key="1">
    <citation type="submission" date="2018-10" db="EMBL/GenBank/DDBJ databases">
        <title>Sequencing the genomes of 1000 actinobacteria strains.</title>
        <authorList>
            <person name="Klenk H.-P."/>
        </authorList>
    </citation>
    <scope>NUCLEOTIDE SEQUENCE [LARGE SCALE GENOMIC DNA]</scope>
    <source>
        <strain evidence="12 13">DSM 43800</strain>
    </source>
</reference>
<dbReference type="InterPro" id="IPR045851">
    <property type="entry name" value="AMP-bd_C_sf"/>
</dbReference>
<keyword evidence="13" id="KW-1185">Reference proteome</keyword>
<dbReference type="CDD" id="cd12114">
    <property type="entry name" value="A_NRPS_TlmIV_like"/>
    <property type="match status" value="1"/>
</dbReference>